<keyword evidence="1" id="KW-0150">Chloroplast</keyword>
<reference evidence="1" key="2">
    <citation type="submission" date="2014-06" db="EMBL/GenBank/DDBJ databases">
        <authorList>
            <person name="Sabir J.S.M."/>
            <person name="Yu M."/>
            <person name="Ashworth M.P."/>
            <person name="Baeshen N.A."/>
            <person name="Baeshen M.N."/>
            <person name="Bahieldin A."/>
            <person name="Theriot E.C."/>
            <person name="Jansen R.K."/>
        </authorList>
    </citation>
    <scope>NUCLEOTIDE SEQUENCE</scope>
</reference>
<dbReference type="AlphaFoldDB" id="A0A089X6F1"/>
<dbReference type="EMBL" id="KJ958479">
    <property type="protein sequence ID" value="AIR75349.1"/>
    <property type="molecule type" value="Genomic_DNA"/>
</dbReference>
<keyword evidence="1" id="KW-0934">Plastid</keyword>
<organism evidence="1">
    <name type="scientific">Chaetoceros simplex</name>
    <dbReference type="NCBI Taxonomy" id="156587"/>
    <lineage>
        <taxon>Eukaryota</taxon>
        <taxon>Sar</taxon>
        <taxon>Stramenopiles</taxon>
        <taxon>Ochrophyta</taxon>
        <taxon>Bacillariophyta</taxon>
        <taxon>Coscinodiscophyceae</taxon>
        <taxon>Chaetocerotophycidae</taxon>
        <taxon>Chaetocerotales</taxon>
        <taxon>Chaetocerotaceae</taxon>
        <taxon>Chaetoceros</taxon>
    </lineage>
</organism>
<evidence type="ECO:0000313" key="1">
    <source>
        <dbReference type="EMBL" id="AIR75349.1"/>
    </source>
</evidence>
<name>A0A089X6F1_9STRA</name>
<sequence length="131" mass="15537">MVQKIVDPNFHIKTFNVKCDTKLSPIAKTILQSFKYKLYYYVIDDLFYLLKSNPEERDYLLQILNSSAIFLHNNLYVNFFDIYIYDITINEISKCNRFVNDTSESFKVSNSLTIKLAYQVKPVPKKLESIW</sequence>
<protein>
    <submittedName>
        <fullName evidence="1">Uncharacterized protein</fullName>
    </submittedName>
</protein>
<geneLocation type="chloroplast" evidence="1"/>
<accession>A0A089X6F1</accession>
<dbReference type="GeneID" id="20833581"/>
<dbReference type="RefSeq" id="YP_009092958.1">
    <property type="nucleotide sequence ID" value="NC_025310.1"/>
</dbReference>
<gene>
    <name evidence="1" type="primary">ycf88</name>
</gene>
<proteinExistence type="predicted"/>
<reference evidence="1" key="1">
    <citation type="journal article" date="2014" name="PLoS ONE">
        <title>Conserved gene order and expanded inverted repeats characterize plastid genomes of Thalassiosirales.</title>
        <authorList>
            <person name="Sabir J.S."/>
            <person name="Yu M."/>
            <person name="Ashworth M.P."/>
            <person name="Baeshen N.A."/>
            <person name="Baeshen M.N."/>
            <person name="Bahieldin A."/>
            <person name="Theriot E.C."/>
            <person name="Jansen R.K."/>
        </authorList>
    </citation>
    <scope>NUCLEOTIDE SEQUENCE</scope>
</reference>